<dbReference type="OrthoDB" id="448954at2759"/>
<proteinExistence type="inferred from homology"/>
<feature type="region of interest" description="Disordered" evidence="3">
    <location>
        <begin position="83"/>
        <end position="114"/>
    </location>
</feature>
<dbReference type="AlphaFoldDB" id="A0A836B9H8"/>
<sequence length="318" mass="34625">MSARRLATLLPNACSELLGGGQPRTWSALAHSAAALLDDRCRPSTSYSPVEPASGPAVHRYAGTVQAAATSVSQWRKAHTAACPQHGPSCSHNHPRQQQSTADATTGTKPAPRRALTLEEVEKACRGCEKLVKRGGLVCNGCATVQPPDESLSYFELFSLPDSSFDLDPQLLEKRYKQLQWNLHPDKMGHKPAQEREFSAQHASLINLAYSILKSPLSRANYLLALKGVNAGEAFEGTIDDPELLMEVLEAREEVESTDDPVALSQLLARNRKQQEGLVARLSAAFRSGDMAAAVSLTHQLQYVAKLEQEIVKKLPQL</sequence>
<protein>
    <recommendedName>
        <fullName evidence="4">J domain-containing protein</fullName>
    </recommendedName>
</protein>
<dbReference type="NCBIfam" id="TIGR00714">
    <property type="entry name" value="hscB"/>
    <property type="match status" value="1"/>
</dbReference>
<keyword evidence="6" id="KW-1185">Reference proteome</keyword>
<keyword evidence="2" id="KW-0143">Chaperone</keyword>
<dbReference type="Gene3D" id="1.10.287.110">
    <property type="entry name" value="DnaJ domain"/>
    <property type="match status" value="1"/>
</dbReference>
<dbReference type="EMBL" id="JAEHOD010000008">
    <property type="protein sequence ID" value="KAG2451568.1"/>
    <property type="molecule type" value="Genomic_DNA"/>
</dbReference>
<dbReference type="InterPro" id="IPR004640">
    <property type="entry name" value="HscB"/>
</dbReference>
<dbReference type="SMART" id="SM00271">
    <property type="entry name" value="DnaJ"/>
    <property type="match status" value="1"/>
</dbReference>
<dbReference type="PANTHER" id="PTHR14021:SF15">
    <property type="entry name" value="IRON-SULFUR CLUSTER CO-CHAPERONE PROTEIN HSCB"/>
    <property type="match status" value="1"/>
</dbReference>
<organism evidence="5 6">
    <name type="scientific">Chlamydomonas schloesseri</name>
    <dbReference type="NCBI Taxonomy" id="2026947"/>
    <lineage>
        <taxon>Eukaryota</taxon>
        <taxon>Viridiplantae</taxon>
        <taxon>Chlorophyta</taxon>
        <taxon>core chlorophytes</taxon>
        <taxon>Chlorophyceae</taxon>
        <taxon>CS clade</taxon>
        <taxon>Chlamydomonadales</taxon>
        <taxon>Chlamydomonadaceae</taxon>
        <taxon>Chlamydomonas</taxon>
    </lineage>
</organism>
<dbReference type="PANTHER" id="PTHR14021">
    <property type="entry name" value="IRON-SULFUR CLUSTER CO-CHAPERONE PROTEIN HSCB"/>
    <property type="match status" value="1"/>
</dbReference>
<dbReference type="Pfam" id="PF07743">
    <property type="entry name" value="HSCB_C"/>
    <property type="match status" value="1"/>
</dbReference>
<evidence type="ECO:0000256" key="3">
    <source>
        <dbReference type="SAM" id="MobiDB-lite"/>
    </source>
</evidence>
<dbReference type="SUPFAM" id="SSF47144">
    <property type="entry name" value="HSC20 (HSCB), C-terminal oligomerisation domain"/>
    <property type="match status" value="1"/>
</dbReference>
<accession>A0A836B9H8</accession>
<dbReference type="GO" id="GO:0001671">
    <property type="term" value="F:ATPase activator activity"/>
    <property type="evidence" value="ECO:0007669"/>
    <property type="project" value="InterPro"/>
</dbReference>
<comment type="caution">
    <text evidence="5">The sequence shown here is derived from an EMBL/GenBank/DDBJ whole genome shotgun (WGS) entry which is preliminary data.</text>
</comment>
<gene>
    <name evidence="5" type="ORF">HYH02_004166</name>
</gene>
<feature type="domain" description="J" evidence="4">
    <location>
        <begin position="153"/>
        <end position="226"/>
    </location>
</feature>
<dbReference type="InterPro" id="IPR036386">
    <property type="entry name" value="HscB_C_sf"/>
</dbReference>
<dbReference type="PROSITE" id="PS50076">
    <property type="entry name" value="DNAJ_2"/>
    <property type="match status" value="1"/>
</dbReference>
<comment type="similarity">
    <text evidence="1">Belongs to the HscB family.</text>
</comment>
<evidence type="ECO:0000313" key="6">
    <source>
        <dbReference type="Proteomes" id="UP000613740"/>
    </source>
</evidence>
<name>A0A836B9H8_9CHLO</name>
<dbReference type="GO" id="GO:0044571">
    <property type="term" value="P:[2Fe-2S] cluster assembly"/>
    <property type="evidence" value="ECO:0007669"/>
    <property type="project" value="InterPro"/>
</dbReference>
<evidence type="ECO:0000256" key="1">
    <source>
        <dbReference type="ARBA" id="ARBA00010476"/>
    </source>
</evidence>
<dbReference type="CDD" id="cd06257">
    <property type="entry name" value="DnaJ"/>
    <property type="match status" value="1"/>
</dbReference>
<dbReference type="Gene3D" id="1.20.1280.20">
    <property type="entry name" value="HscB, C-terminal domain"/>
    <property type="match status" value="1"/>
</dbReference>
<dbReference type="InterPro" id="IPR001623">
    <property type="entry name" value="DnaJ_domain"/>
</dbReference>
<evidence type="ECO:0000256" key="2">
    <source>
        <dbReference type="ARBA" id="ARBA00023186"/>
    </source>
</evidence>
<dbReference type="SUPFAM" id="SSF46565">
    <property type="entry name" value="Chaperone J-domain"/>
    <property type="match status" value="1"/>
</dbReference>
<dbReference type="GO" id="GO:0051259">
    <property type="term" value="P:protein complex oligomerization"/>
    <property type="evidence" value="ECO:0007669"/>
    <property type="project" value="InterPro"/>
</dbReference>
<dbReference type="Proteomes" id="UP000613740">
    <property type="component" value="Unassembled WGS sequence"/>
</dbReference>
<reference evidence="5" key="1">
    <citation type="journal article" date="2020" name="bioRxiv">
        <title>Comparative genomics of Chlamydomonas.</title>
        <authorList>
            <person name="Craig R.J."/>
            <person name="Hasan A.R."/>
            <person name="Ness R.W."/>
            <person name="Keightley P.D."/>
        </authorList>
    </citation>
    <scope>NUCLEOTIDE SEQUENCE</scope>
    <source>
        <strain evidence="5">CCAP 11/173</strain>
    </source>
</reference>
<dbReference type="GO" id="GO:0051087">
    <property type="term" value="F:protein-folding chaperone binding"/>
    <property type="evidence" value="ECO:0007669"/>
    <property type="project" value="InterPro"/>
</dbReference>
<feature type="compositionally biased region" description="Polar residues" evidence="3">
    <location>
        <begin position="88"/>
        <end position="108"/>
    </location>
</feature>
<dbReference type="InterPro" id="IPR009073">
    <property type="entry name" value="HscB_oligo_C"/>
</dbReference>
<evidence type="ECO:0000313" key="5">
    <source>
        <dbReference type="EMBL" id="KAG2451568.1"/>
    </source>
</evidence>
<dbReference type="InterPro" id="IPR036869">
    <property type="entry name" value="J_dom_sf"/>
</dbReference>
<evidence type="ECO:0000259" key="4">
    <source>
        <dbReference type="PROSITE" id="PS50076"/>
    </source>
</evidence>